<dbReference type="InterPro" id="IPR020904">
    <property type="entry name" value="Sc_DH/Rdtase_CS"/>
</dbReference>
<dbReference type="InterPro" id="IPR036291">
    <property type="entry name" value="NAD(P)-bd_dom_sf"/>
</dbReference>
<keyword evidence="3" id="KW-0560">Oxidoreductase</keyword>
<evidence type="ECO:0000256" key="1">
    <source>
        <dbReference type="ARBA" id="ARBA00006484"/>
    </source>
</evidence>
<dbReference type="Proteomes" id="UP000076532">
    <property type="component" value="Unassembled WGS sequence"/>
</dbReference>
<dbReference type="PANTHER" id="PTHR43544:SF7">
    <property type="entry name" value="NADB-LER2"/>
    <property type="match status" value="1"/>
</dbReference>
<dbReference type="CDD" id="cd05325">
    <property type="entry name" value="carb_red_sniffer_like_SDR_c"/>
    <property type="match status" value="1"/>
</dbReference>
<dbReference type="InterPro" id="IPR002347">
    <property type="entry name" value="SDR_fam"/>
</dbReference>
<proteinExistence type="inferred from homology"/>
<dbReference type="GO" id="GO:0005737">
    <property type="term" value="C:cytoplasm"/>
    <property type="evidence" value="ECO:0007669"/>
    <property type="project" value="TreeGrafter"/>
</dbReference>
<name>A0A166DAY2_9AGAM</name>
<dbReference type="PROSITE" id="PS00061">
    <property type="entry name" value="ADH_SHORT"/>
    <property type="match status" value="1"/>
</dbReference>
<dbReference type="InterPro" id="IPR051468">
    <property type="entry name" value="Fungal_SecMetab_SDRs"/>
</dbReference>
<dbReference type="SUPFAM" id="SSF51735">
    <property type="entry name" value="NAD(P)-binding Rossmann-fold domains"/>
    <property type="match status" value="1"/>
</dbReference>
<evidence type="ECO:0000313" key="5">
    <source>
        <dbReference type="Proteomes" id="UP000076532"/>
    </source>
</evidence>
<gene>
    <name evidence="4" type="ORF">FIBSPDRAFT_921373</name>
</gene>
<dbReference type="PRINTS" id="PR00081">
    <property type="entry name" value="GDHRDH"/>
</dbReference>
<protein>
    <submittedName>
        <fullName evidence="4">NAD(P)-binding protein</fullName>
    </submittedName>
</protein>
<organism evidence="4 5">
    <name type="scientific">Athelia psychrophila</name>
    <dbReference type="NCBI Taxonomy" id="1759441"/>
    <lineage>
        <taxon>Eukaryota</taxon>
        <taxon>Fungi</taxon>
        <taxon>Dikarya</taxon>
        <taxon>Basidiomycota</taxon>
        <taxon>Agaricomycotina</taxon>
        <taxon>Agaricomycetes</taxon>
        <taxon>Agaricomycetidae</taxon>
        <taxon>Atheliales</taxon>
        <taxon>Atheliaceae</taxon>
        <taxon>Athelia</taxon>
    </lineage>
</organism>
<keyword evidence="5" id="KW-1185">Reference proteome</keyword>
<dbReference type="GO" id="GO:0016491">
    <property type="term" value="F:oxidoreductase activity"/>
    <property type="evidence" value="ECO:0007669"/>
    <property type="project" value="UniProtKB-KW"/>
</dbReference>
<dbReference type="EMBL" id="KV417616">
    <property type="protein sequence ID" value="KZP14512.1"/>
    <property type="molecule type" value="Genomic_DNA"/>
</dbReference>
<dbReference type="Gene3D" id="3.40.50.720">
    <property type="entry name" value="NAD(P)-binding Rossmann-like Domain"/>
    <property type="match status" value="1"/>
</dbReference>
<reference evidence="4 5" key="1">
    <citation type="journal article" date="2016" name="Mol. Biol. Evol.">
        <title>Comparative Genomics of Early-Diverging Mushroom-Forming Fungi Provides Insights into the Origins of Lignocellulose Decay Capabilities.</title>
        <authorList>
            <person name="Nagy L.G."/>
            <person name="Riley R."/>
            <person name="Tritt A."/>
            <person name="Adam C."/>
            <person name="Daum C."/>
            <person name="Floudas D."/>
            <person name="Sun H."/>
            <person name="Yadav J.S."/>
            <person name="Pangilinan J."/>
            <person name="Larsson K.H."/>
            <person name="Matsuura K."/>
            <person name="Barry K."/>
            <person name="Labutti K."/>
            <person name="Kuo R."/>
            <person name="Ohm R.A."/>
            <person name="Bhattacharya S.S."/>
            <person name="Shirouzu T."/>
            <person name="Yoshinaga Y."/>
            <person name="Martin F.M."/>
            <person name="Grigoriev I.V."/>
            <person name="Hibbett D.S."/>
        </authorList>
    </citation>
    <scope>NUCLEOTIDE SEQUENCE [LARGE SCALE GENOMIC DNA]</scope>
    <source>
        <strain evidence="4 5">CBS 109695</strain>
    </source>
</reference>
<accession>A0A166DAY2</accession>
<sequence length="247" mass="26522">MSPTVYLISGANRGIGLAITSHLAARPDTVVYAGARNPSTATELQALARSLPKNVYVVKLASADEEDHKAAVDKIKKEVGRLDVVIANAAINDAYATIFDTTPDEVREHFNVNVVGPQVLFRETYPLLKASTATPKFVIISSLAGSVSLNPGMHVLNGTYGISKAAVNYLARMLHFENEGLVCFPMHPGLVETDMMKALVANDEALKDIPLIPTADSAAGIIKVVVESTREKDGGEFVSYDGSRLQW</sequence>
<dbReference type="OrthoDB" id="9876299at2759"/>
<dbReference type="AlphaFoldDB" id="A0A166DAY2"/>
<comment type="similarity">
    <text evidence="1">Belongs to the short-chain dehydrogenases/reductases (SDR) family.</text>
</comment>
<dbReference type="Pfam" id="PF00106">
    <property type="entry name" value="adh_short"/>
    <property type="match status" value="1"/>
</dbReference>
<evidence type="ECO:0000256" key="3">
    <source>
        <dbReference type="ARBA" id="ARBA00023002"/>
    </source>
</evidence>
<evidence type="ECO:0000256" key="2">
    <source>
        <dbReference type="ARBA" id="ARBA00022857"/>
    </source>
</evidence>
<dbReference type="PANTHER" id="PTHR43544">
    <property type="entry name" value="SHORT-CHAIN DEHYDROGENASE/REDUCTASE"/>
    <property type="match status" value="1"/>
</dbReference>
<evidence type="ECO:0000313" key="4">
    <source>
        <dbReference type="EMBL" id="KZP14512.1"/>
    </source>
</evidence>
<keyword evidence="2" id="KW-0521">NADP</keyword>